<sequence length="127" mass="14900">MKSYILLIECKQYTIVRTKAKEFAIEKGIYAYVGSCGISCVKRICRHLNKNKSKYHWHIDFLMKECYPLAVLVLPIREKELAKDLCKRFEYVKNFGSTDDNDSPSHLFRVRDLFNIILTASEKSRKS</sequence>
<evidence type="ECO:0000313" key="2">
    <source>
        <dbReference type="Proteomes" id="UP001319921"/>
    </source>
</evidence>
<dbReference type="PANTHER" id="PTHR37460">
    <property type="entry name" value="ENDONUCLEASE III"/>
    <property type="match status" value="1"/>
</dbReference>
<dbReference type="InterPro" id="IPR002837">
    <property type="entry name" value="DUF123"/>
</dbReference>
<accession>A0AAQ4CWD7</accession>
<proteinExistence type="predicted"/>
<dbReference type="KEGG" id="scas:SACC_31350"/>
<evidence type="ECO:0008006" key="3">
    <source>
        <dbReference type="Google" id="ProtNLM"/>
    </source>
</evidence>
<dbReference type="Proteomes" id="UP001319921">
    <property type="component" value="Chromosome"/>
</dbReference>
<evidence type="ECO:0000313" key="1">
    <source>
        <dbReference type="EMBL" id="BDC00119.1"/>
    </source>
</evidence>
<protein>
    <recommendedName>
        <fullName evidence="3">DUF123 domain-containing protein</fullName>
    </recommendedName>
</protein>
<organism evidence="1 2">
    <name type="scientific">Saccharolobus caldissimus</name>
    <dbReference type="NCBI Taxonomy" id="1702097"/>
    <lineage>
        <taxon>Archaea</taxon>
        <taxon>Thermoproteota</taxon>
        <taxon>Thermoprotei</taxon>
        <taxon>Sulfolobales</taxon>
        <taxon>Sulfolobaceae</taxon>
        <taxon>Saccharolobus</taxon>
    </lineage>
</organism>
<dbReference type="GeneID" id="68867859"/>
<dbReference type="Pfam" id="PF01986">
    <property type="entry name" value="DUF123"/>
    <property type="match status" value="1"/>
</dbReference>
<dbReference type="RefSeq" id="WP_229570799.1">
    <property type="nucleotide sequence ID" value="NZ_AP025226.1"/>
</dbReference>
<gene>
    <name evidence="1" type="ORF">SACC_31350</name>
</gene>
<dbReference type="AlphaFoldDB" id="A0AAQ4CWD7"/>
<reference evidence="1 2" key="1">
    <citation type="journal article" date="2022" name="Microbiol. Resour. Announc.">
        <title>Complete Genome Sequence of the Hyperthermophilic and Acidophilic Archaeon Saccharolobus caldissimus Strain HS-3T.</title>
        <authorList>
            <person name="Sakai H.D."/>
            <person name="Kurosawa N."/>
        </authorList>
    </citation>
    <scope>NUCLEOTIDE SEQUENCE [LARGE SCALE GENOMIC DNA]</scope>
    <source>
        <strain evidence="1 2">JCM32116</strain>
    </source>
</reference>
<name>A0AAQ4CWD7_9CREN</name>
<dbReference type="CDD" id="cd10441">
    <property type="entry name" value="GIY-YIG_COG1833"/>
    <property type="match status" value="1"/>
</dbReference>
<dbReference type="EMBL" id="AP025226">
    <property type="protein sequence ID" value="BDC00119.1"/>
    <property type="molecule type" value="Genomic_DNA"/>
</dbReference>
<keyword evidence="2" id="KW-1185">Reference proteome</keyword>
<dbReference type="PANTHER" id="PTHR37460:SF1">
    <property type="entry name" value="ENDONUCLEASE III"/>
    <property type="match status" value="1"/>
</dbReference>